<name>A0A6A6IZB6_9PLEO</name>
<sequence length="405" mass="45910">MDTLNSDTMESTRSNSYEDVSDPIKPIRPVKPICPFKLVKMNPGVTPFRFMDLPRELRNLVYDALWRQSPLIATTYVLKSAQETNSGFYIRRGLDKSFTDECEDFYLKNIDDNSEGDGEYELRTQYKNDTAQEEYIRHRDHPMRLEVQYDDAADKNTEVSGLPDWLLANNIILDEGLDQFRLKAQHWVIGRPLPGSALHKGSSKSSLLSPSGAEKLTFEGRSLQKRDTDPEIHPSRSVHRLNRSADRALAIIVGSFKDLKHLRLRLWIPAKLLTSGYSPLGWKVDLSCLQHGNLRLDKLEVVISGGLVYIKNPFDTAKYNQVLSAFKDEIFRVGEAVVQGQGEGQLTFREDVKVPKPVNYGSGGHGLSQVALPLINRGLHAPFQPRDALSWRFEFTKASVSEKHK</sequence>
<feature type="compositionally biased region" description="Polar residues" evidence="1">
    <location>
        <begin position="1"/>
        <end position="18"/>
    </location>
</feature>
<keyword evidence="3" id="KW-1185">Reference proteome</keyword>
<evidence type="ECO:0000256" key="1">
    <source>
        <dbReference type="SAM" id="MobiDB-lite"/>
    </source>
</evidence>
<dbReference type="RefSeq" id="XP_033690411.1">
    <property type="nucleotide sequence ID" value="XM_033826541.1"/>
</dbReference>
<protein>
    <submittedName>
        <fullName evidence="2">Uncharacterized protein</fullName>
    </submittedName>
</protein>
<dbReference type="Proteomes" id="UP000800094">
    <property type="component" value="Unassembled WGS sequence"/>
</dbReference>
<gene>
    <name evidence="2" type="ORF">BU26DRAFT_500977</name>
</gene>
<dbReference type="AlphaFoldDB" id="A0A6A6IZB6"/>
<evidence type="ECO:0000313" key="2">
    <source>
        <dbReference type="EMBL" id="KAF2255407.1"/>
    </source>
</evidence>
<feature type="region of interest" description="Disordered" evidence="1">
    <location>
        <begin position="1"/>
        <end position="22"/>
    </location>
</feature>
<reference evidence="2" key="1">
    <citation type="journal article" date="2020" name="Stud. Mycol.">
        <title>101 Dothideomycetes genomes: a test case for predicting lifestyles and emergence of pathogens.</title>
        <authorList>
            <person name="Haridas S."/>
            <person name="Albert R."/>
            <person name="Binder M."/>
            <person name="Bloem J."/>
            <person name="Labutti K."/>
            <person name="Salamov A."/>
            <person name="Andreopoulos B."/>
            <person name="Baker S."/>
            <person name="Barry K."/>
            <person name="Bills G."/>
            <person name="Bluhm B."/>
            <person name="Cannon C."/>
            <person name="Castanera R."/>
            <person name="Culley D."/>
            <person name="Daum C."/>
            <person name="Ezra D."/>
            <person name="Gonzalez J."/>
            <person name="Henrissat B."/>
            <person name="Kuo A."/>
            <person name="Liang C."/>
            <person name="Lipzen A."/>
            <person name="Lutzoni F."/>
            <person name="Magnuson J."/>
            <person name="Mondo S."/>
            <person name="Nolan M."/>
            <person name="Ohm R."/>
            <person name="Pangilinan J."/>
            <person name="Park H.-J."/>
            <person name="Ramirez L."/>
            <person name="Alfaro M."/>
            <person name="Sun H."/>
            <person name="Tritt A."/>
            <person name="Yoshinaga Y."/>
            <person name="Zwiers L.-H."/>
            <person name="Turgeon B."/>
            <person name="Goodwin S."/>
            <person name="Spatafora J."/>
            <person name="Crous P."/>
            <person name="Grigoriev I."/>
        </authorList>
    </citation>
    <scope>NUCLEOTIDE SEQUENCE</scope>
    <source>
        <strain evidence="2">CBS 122368</strain>
    </source>
</reference>
<dbReference type="EMBL" id="ML987190">
    <property type="protein sequence ID" value="KAF2255407.1"/>
    <property type="molecule type" value="Genomic_DNA"/>
</dbReference>
<accession>A0A6A6IZB6</accession>
<dbReference type="GeneID" id="54579871"/>
<organism evidence="2 3">
    <name type="scientific">Trematosphaeria pertusa</name>
    <dbReference type="NCBI Taxonomy" id="390896"/>
    <lineage>
        <taxon>Eukaryota</taxon>
        <taxon>Fungi</taxon>
        <taxon>Dikarya</taxon>
        <taxon>Ascomycota</taxon>
        <taxon>Pezizomycotina</taxon>
        <taxon>Dothideomycetes</taxon>
        <taxon>Pleosporomycetidae</taxon>
        <taxon>Pleosporales</taxon>
        <taxon>Massarineae</taxon>
        <taxon>Trematosphaeriaceae</taxon>
        <taxon>Trematosphaeria</taxon>
    </lineage>
</organism>
<evidence type="ECO:0000313" key="3">
    <source>
        <dbReference type="Proteomes" id="UP000800094"/>
    </source>
</evidence>
<proteinExistence type="predicted"/>